<organism evidence="1 2">
    <name type="scientific">Bos mutus</name>
    <name type="common">wild yak</name>
    <dbReference type="NCBI Taxonomy" id="72004"/>
    <lineage>
        <taxon>Eukaryota</taxon>
        <taxon>Metazoa</taxon>
        <taxon>Chordata</taxon>
        <taxon>Craniata</taxon>
        <taxon>Vertebrata</taxon>
        <taxon>Euteleostomi</taxon>
        <taxon>Mammalia</taxon>
        <taxon>Eutheria</taxon>
        <taxon>Laurasiatheria</taxon>
        <taxon>Artiodactyla</taxon>
        <taxon>Ruminantia</taxon>
        <taxon>Pecora</taxon>
        <taxon>Bovidae</taxon>
        <taxon>Bovinae</taxon>
        <taxon>Bos</taxon>
    </lineage>
</organism>
<protein>
    <submittedName>
        <fullName evidence="1">Uncharacterized protein</fullName>
    </submittedName>
</protein>
<evidence type="ECO:0000313" key="1">
    <source>
        <dbReference type="EMBL" id="MXQ89032.1"/>
    </source>
</evidence>
<evidence type="ECO:0000313" key="2">
    <source>
        <dbReference type="Proteomes" id="UP000322234"/>
    </source>
</evidence>
<accession>A0A6B0RI29</accession>
<keyword evidence="2" id="KW-1185">Reference proteome</keyword>
<name>A0A6B0RI29_9CETA</name>
<proteinExistence type="predicted"/>
<dbReference type="EMBL" id="VBQZ03000051">
    <property type="protein sequence ID" value="MXQ89032.1"/>
    <property type="molecule type" value="Genomic_DNA"/>
</dbReference>
<dbReference type="AlphaFoldDB" id="A0A6B0RI29"/>
<dbReference type="Proteomes" id="UP000322234">
    <property type="component" value="Unassembled WGS sequence"/>
</dbReference>
<sequence length="189" mass="21130">MAVSFQKSEDKGDHSCRPYRLAPPGMRKGRWSVESVWKVKQRPSSSGAHEVVNSILKISTGGKFLYKPQWGLEIEDLKGFVSHLWKNPSLSLMRRHVFNACEEAMVMSSRKTLVPLWSLFLAVCPEEGVPCHVQSVTAAGDVLVLLTPERPRGISFCFVPECTWPPSPGNKSKHSTCCYPHSCAREMSL</sequence>
<reference evidence="1" key="1">
    <citation type="submission" date="2019-10" db="EMBL/GenBank/DDBJ databases">
        <title>The sequence and de novo assembly of the wild yak genome.</title>
        <authorList>
            <person name="Liu Y."/>
        </authorList>
    </citation>
    <scope>NUCLEOTIDE SEQUENCE [LARGE SCALE GENOMIC DNA]</scope>
    <source>
        <strain evidence="1">WY2019</strain>
    </source>
</reference>
<comment type="caution">
    <text evidence="1">The sequence shown here is derived from an EMBL/GenBank/DDBJ whole genome shotgun (WGS) entry which is preliminary data.</text>
</comment>
<gene>
    <name evidence="1" type="ORF">E5288_WYG019940</name>
</gene>